<dbReference type="EMBL" id="CM016552">
    <property type="protein sequence ID" value="TKW37844.1"/>
    <property type="molecule type" value="Genomic_DNA"/>
</dbReference>
<sequence>MTCVIQVANPYKYACNLTPAIKSPRPVVPHLIVLVQCPAPNEPLVHSKLHFRKFVHARPAKNRGEEGNRPAKSQVSPPGPAPPPHDRTAAPARCRPHPAVRGPGHRAPVSQRGASPPAPIITPPDPDPRARCRPSFPSLRPQSRRLVSATRRSLHRQPRPWQRQLLSPPCQKPPDNLLLRARPRARGCPSSHLCALDSSAVKPVASITSSARRRPPSAKSQPPVYPLLRRPDGRTQCPLATPPESCTTALVAQSPPQQSTPLLLPGLRAAPLLSLSPALLPFSAPAAIKGMHQSPESPSAIVALAILSLPAQAPSATRQVLEELFSQILP</sequence>
<dbReference type="OMA" id="IIYQYSI"/>
<protein>
    <submittedName>
        <fullName evidence="2">Uncharacterized protein</fullName>
    </submittedName>
</protein>
<gene>
    <name evidence="2" type="ORF">SEVIR_1G075400v2</name>
</gene>
<organism evidence="2 3">
    <name type="scientific">Setaria viridis</name>
    <name type="common">Green bristlegrass</name>
    <name type="synonym">Setaria italica subsp. viridis</name>
    <dbReference type="NCBI Taxonomy" id="4556"/>
    <lineage>
        <taxon>Eukaryota</taxon>
        <taxon>Viridiplantae</taxon>
        <taxon>Streptophyta</taxon>
        <taxon>Embryophyta</taxon>
        <taxon>Tracheophyta</taxon>
        <taxon>Spermatophyta</taxon>
        <taxon>Magnoliopsida</taxon>
        <taxon>Liliopsida</taxon>
        <taxon>Poales</taxon>
        <taxon>Poaceae</taxon>
        <taxon>PACMAD clade</taxon>
        <taxon>Panicoideae</taxon>
        <taxon>Panicodae</taxon>
        <taxon>Paniceae</taxon>
        <taxon>Cenchrinae</taxon>
        <taxon>Setaria</taxon>
    </lineage>
</organism>
<evidence type="ECO:0000256" key="1">
    <source>
        <dbReference type="SAM" id="MobiDB-lite"/>
    </source>
</evidence>
<evidence type="ECO:0000313" key="3">
    <source>
        <dbReference type="Proteomes" id="UP000298652"/>
    </source>
</evidence>
<feature type="region of interest" description="Disordered" evidence="1">
    <location>
        <begin position="58"/>
        <end position="173"/>
    </location>
</feature>
<keyword evidence="3" id="KW-1185">Reference proteome</keyword>
<dbReference type="Gramene" id="TKW37844">
    <property type="protein sequence ID" value="TKW37844"/>
    <property type="gene ID" value="SEVIR_1G075400v2"/>
</dbReference>
<proteinExistence type="predicted"/>
<feature type="region of interest" description="Disordered" evidence="1">
    <location>
        <begin position="205"/>
        <end position="225"/>
    </location>
</feature>
<evidence type="ECO:0000313" key="2">
    <source>
        <dbReference type="EMBL" id="TKW37844.1"/>
    </source>
</evidence>
<name>A0A4U6W850_SETVI</name>
<reference evidence="2" key="1">
    <citation type="submission" date="2019-03" db="EMBL/GenBank/DDBJ databases">
        <title>WGS assembly of Setaria viridis.</title>
        <authorList>
            <person name="Huang P."/>
            <person name="Jenkins J."/>
            <person name="Grimwood J."/>
            <person name="Barry K."/>
            <person name="Healey A."/>
            <person name="Mamidi S."/>
            <person name="Sreedasyam A."/>
            <person name="Shu S."/>
            <person name="Feldman M."/>
            <person name="Wu J."/>
            <person name="Yu Y."/>
            <person name="Chen C."/>
            <person name="Johnson J."/>
            <person name="Rokhsar D."/>
            <person name="Baxter I."/>
            <person name="Schmutz J."/>
            <person name="Brutnell T."/>
            <person name="Kellogg E."/>
        </authorList>
    </citation>
    <scope>NUCLEOTIDE SEQUENCE [LARGE SCALE GENOMIC DNA]</scope>
</reference>
<accession>A0A4U6W850</accession>
<dbReference type="Proteomes" id="UP000298652">
    <property type="component" value="Chromosome 1"/>
</dbReference>
<dbReference type="AlphaFoldDB" id="A0A4U6W850"/>
<feature type="compositionally biased region" description="Pro residues" evidence="1">
    <location>
        <begin position="116"/>
        <end position="125"/>
    </location>
</feature>